<protein>
    <submittedName>
        <fullName evidence="2">Uncharacterized protein</fullName>
    </submittedName>
</protein>
<name>A0ABD1WDD5_9LAMI</name>
<organism evidence="2 3">
    <name type="scientific">Forsythia ovata</name>
    <dbReference type="NCBI Taxonomy" id="205694"/>
    <lineage>
        <taxon>Eukaryota</taxon>
        <taxon>Viridiplantae</taxon>
        <taxon>Streptophyta</taxon>
        <taxon>Embryophyta</taxon>
        <taxon>Tracheophyta</taxon>
        <taxon>Spermatophyta</taxon>
        <taxon>Magnoliopsida</taxon>
        <taxon>eudicotyledons</taxon>
        <taxon>Gunneridae</taxon>
        <taxon>Pentapetalae</taxon>
        <taxon>asterids</taxon>
        <taxon>lamiids</taxon>
        <taxon>Lamiales</taxon>
        <taxon>Oleaceae</taxon>
        <taxon>Forsythieae</taxon>
        <taxon>Forsythia</taxon>
    </lineage>
</organism>
<evidence type="ECO:0000256" key="1">
    <source>
        <dbReference type="SAM" id="MobiDB-lite"/>
    </source>
</evidence>
<feature type="region of interest" description="Disordered" evidence="1">
    <location>
        <begin position="85"/>
        <end position="127"/>
    </location>
</feature>
<gene>
    <name evidence="2" type="ORF">Fot_09025</name>
</gene>
<feature type="compositionally biased region" description="Polar residues" evidence="1">
    <location>
        <begin position="86"/>
        <end position="96"/>
    </location>
</feature>
<dbReference type="Proteomes" id="UP001604277">
    <property type="component" value="Unassembled WGS sequence"/>
</dbReference>
<accession>A0ABD1WDD5</accession>
<comment type="caution">
    <text evidence="2">The sequence shown here is derived from an EMBL/GenBank/DDBJ whole genome shotgun (WGS) entry which is preliminary data.</text>
</comment>
<keyword evidence="3" id="KW-1185">Reference proteome</keyword>
<evidence type="ECO:0000313" key="3">
    <source>
        <dbReference type="Proteomes" id="UP001604277"/>
    </source>
</evidence>
<sequence length="136" mass="14621">MGKKHRRVSASSKQNSVKEPVKNVASSVRASVEPEKVIADSSTTPAQSVSKVFWEGLCRGSPEPIQNRPENVLDAASFPVFPSKSALASGSRTLGDTDTDSDCSSEKPKAKSWLSAKDNKMGKTAKAPWVNLFKDN</sequence>
<feature type="region of interest" description="Disordered" evidence="1">
    <location>
        <begin position="1"/>
        <end position="30"/>
    </location>
</feature>
<evidence type="ECO:0000313" key="2">
    <source>
        <dbReference type="EMBL" id="KAL2547495.1"/>
    </source>
</evidence>
<dbReference type="EMBL" id="JBFOLJ010000003">
    <property type="protein sequence ID" value="KAL2547495.1"/>
    <property type="molecule type" value="Genomic_DNA"/>
</dbReference>
<dbReference type="AlphaFoldDB" id="A0ABD1WDD5"/>
<proteinExistence type="predicted"/>
<reference evidence="3" key="1">
    <citation type="submission" date="2024-07" db="EMBL/GenBank/DDBJ databases">
        <title>Two chromosome-level genome assemblies of Korean endemic species Abeliophyllum distichum and Forsythia ovata (Oleaceae).</title>
        <authorList>
            <person name="Jang H."/>
        </authorList>
    </citation>
    <scope>NUCLEOTIDE SEQUENCE [LARGE SCALE GENOMIC DNA]</scope>
</reference>